<evidence type="ECO:0000259" key="13">
    <source>
        <dbReference type="PROSITE" id="PS51698"/>
    </source>
</evidence>
<comment type="pathway">
    <text evidence="4">Protein modification; protein ubiquitination.</text>
</comment>
<dbReference type="STRING" id="2163413.A0A4P6XIT1"/>
<dbReference type="InterPro" id="IPR013083">
    <property type="entry name" value="Znf_RING/FYVE/PHD"/>
</dbReference>
<dbReference type="UniPathway" id="UPA00143"/>
<evidence type="ECO:0000313" key="14">
    <source>
        <dbReference type="EMBL" id="QBM86345.1"/>
    </source>
</evidence>
<keyword evidence="15" id="KW-1185">Reference proteome</keyword>
<keyword evidence="7" id="KW-0963">Cytoplasm</keyword>
<dbReference type="PROSITE" id="PS51698">
    <property type="entry name" value="U_BOX"/>
    <property type="match status" value="1"/>
</dbReference>
<dbReference type="InterPro" id="IPR003613">
    <property type="entry name" value="Ubox_domain"/>
</dbReference>
<evidence type="ECO:0000256" key="8">
    <source>
        <dbReference type="ARBA" id="ARBA00022679"/>
    </source>
</evidence>
<evidence type="ECO:0000256" key="12">
    <source>
        <dbReference type="SAM" id="MobiDB-lite"/>
    </source>
</evidence>
<dbReference type="Pfam" id="PF04564">
    <property type="entry name" value="U-box"/>
    <property type="match status" value="1"/>
</dbReference>
<dbReference type="FunFam" id="3.30.40.10:FF:000055">
    <property type="entry name" value="Ubiquitin conjugation factor e4 a"/>
    <property type="match status" value="1"/>
</dbReference>
<sequence>MQKRPPAQTQMEAEPKCVNTASKAQETARPAPQPVSPEVAMDKWLKQEIPALFDVGFGDQAMNFNSLGNSGLLTPDCADEIFVEILTELGTPAAKLPYLYLFEVYTRAFAARRMLLKKSVEYDVKMGFLSAVSSYCASYGLICFQVPEMILGNNLADTVLSLINSLDSHTLLADIIGKAAEQDAVLDVTNAIFPQMAERLHLINIGNPEYTQYLTLWETLVSLKPVSASFSQIDMFQPDDVTSGLHFENRTLLGSLLKLSPLHPNVYTQYFSSGTEPNAEIELSNGKLVPIFSTIQNEYKGLIERLWFILDKLIRGSVQTRLAIMKWFADLANVSHLRTGSYSDPKKLAGDGFMFNISYLLVRLSLPFLNYPSYSKLDKIDPNFFGGKNKLLDVKEEARVYASSTEADEFYKDAMEEESNFISDCFYLTLAYLQYGIGGVIVNYDKMKNHQRSYRQQREAQSRRLGANNRLVAGFTIFINNTKCFRWVVEAFAFNRALNLEVFDFIVGSAQFFSRTIDPSHKHPTPKLKIPTFEVAKTSQLDDNEFLKSKSPVPWKFIPEYCLEGMINYCKFISRFHLNPLTQNEEKVAIMAEFLVALLRCPELIGNPHLKGSIVEIVFYGTIKSQFGDPGYFANIFSGNSTIKNNILYSLLDIYVIIEKTGASSQFYDKFNSRFYISKIIEELWNDSYYKVQLSDYSRNKVEFFIRFIARMLNDTTYLFDEAFNELNNIHKYQVELEKRGSGADANEEEFGTSEELEEKLLSAEKKAKSYMGLANQTMMLFKLFTGQVPEGFTIPELVDRLAGMLDYNLSLMVGPKCSNLKVKSPENYDFDPKKILADICQIYCNLSQQKKFVQAVARDGRSFDFKLFDRAKDILLKRTSTPQEKIDRFYSFGEAAETERLSIEQEEEELGEVPEELLDPLMYTLMEDPVILPGSRVTMDRSTIKAHLLSDPTDPFNRMPLSLEDVIDDVETRHKIEQFKRGKRG</sequence>
<dbReference type="InterPro" id="IPR019474">
    <property type="entry name" value="Ub_conjug_fac_E4_core"/>
</dbReference>
<comment type="similarity">
    <text evidence="5">Belongs to the ubiquitin conjugation factor E4 family.</text>
</comment>
<keyword evidence="10" id="KW-0539">Nucleus</keyword>
<dbReference type="GO" id="GO:0034450">
    <property type="term" value="F:ubiquitin-ubiquitin ligase activity"/>
    <property type="evidence" value="ECO:0007669"/>
    <property type="project" value="InterPro"/>
</dbReference>
<dbReference type="GO" id="GO:0036503">
    <property type="term" value="P:ERAD pathway"/>
    <property type="evidence" value="ECO:0007669"/>
    <property type="project" value="InterPro"/>
</dbReference>
<evidence type="ECO:0000256" key="2">
    <source>
        <dbReference type="ARBA" id="ARBA00004123"/>
    </source>
</evidence>
<keyword evidence="11" id="KW-0175">Coiled coil</keyword>
<dbReference type="CDD" id="cd16657">
    <property type="entry name" value="RING-Ubox_UBE4A"/>
    <property type="match status" value="1"/>
</dbReference>
<evidence type="ECO:0000256" key="5">
    <source>
        <dbReference type="ARBA" id="ARBA00007434"/>
    </source>
</evidence>
<evidence type="ECO:0000256" key="11">
    <source>
        <dbReference type="SAM" id="Coils"/>
    </source>
</evidence>
<keyword evidence="8" id="KW-0808">Transferase</keyword>
<dbReference type="EMBL" id="CP034456">
    <property type="protein sequence ID" value="QBM86345.1"/>
    <property type="molecule type" value="Genomic_DNA"/>
</dbReference>
<dbReference type="GO" id="GO:0000209">
    <property type="term" value="P:protein polyubiquitination"/>
    <property type="evidence" value="ECO:0007669"/>
    <property type="project" value="TreeGrafter"/>
</dbReference>
<dbReference type="InterPro" id="IPR045132">
    <property type="entry name" value="UBE4"/>
</dbReference>
<dbReference type="SMART" id="SM00504">
    <property type="entry name" value="Ubox"/>
    <property type="match status" value="1"/>
</dbReference>
<organism evidence="14 15">
    <name type="scientific">Metschnikowia aff. pulcherrima</name>
    <dbReference type="NCBI Taxonomy" id="2163413"/>
    <lineage>
        <taxon>Eukaryota</taxon>
        <taxon>Fungi</taxon>
        <taxon>Dikarya</taxon>
        <taxon>Ascomycota</taxon>
        <taxon>Saccharomycotina</taxon>
        <taxon>Pichiomycetes</taxon>
        <taxon>Metschnikowiaceae</taxon>
        <taxon>Metschnikowia</taxon>
    </lineage>
</organism>
<evidence type="ECO:0000256" key="9">
    <source>
        <dbReference type="ARBA" id="ARBA00022786"/>
    </source>
</evidence>
<gene>
    <name evidence="14" type="primary">MPUL0A09820</name>
    <name evidence="14" type="ORF">METSCH_A09820</name>
</gene>
<evidence type="ECO:0000256" key="4">
    <source>
        <dbReference type="ARBA" id="ARBA00004906"/>
    </source>
</evidence>
<feature type="coiled-coil region" evidence="11">
    <location>
        <begin position="747"/>
        <end position="774"/>
    </location>
</feature>
<evidence type="ECO:0000256" key="3">
    <source>
        <dbReference type="ARBA" id="ARBA00004496"/>
    </source>
</evidence>
<dbReference type="Proteomes" id="UP000292447">
    <property type="component" value="Chromosome I"/>
</dbReference>
<dbReference type="Gene3D" id="3.30.40.10">
    <property type="entry name" value="Zinc/RING finger domain, C3HC4 (zinc finger)"/>
    <property type="match status" value="1"/>
</dbReference>
<keyword evidence="9" id="KW-0833">Ubl conjugation pathway</keyword>
<dbReference type="PANTHER" id="PTHR13931">
    <property type="entry name" value="UBIQUITINATION FACTOR E4"/>
    <property type="match status" value="1"/>
</dbReference>
<dbReference type="GO" id="GO:0005737">
    <property type="term" value="C:cytoplasm"/>
    <property type="evidence" value="ECO:0007669"/>
    <property type="project" value="UniProtKB-SubCell"/>
</dbReference>
<evidence type="ECO:0000256" key="1">
    <source>
        <dbReference type="ARBA" id="ARBA00000900"/>
    </source>
</evidence>
<dbReference type="AlphaFoldDB" id="A0A4P6XIT1"/>
<evidence type="ECO:0000256" key="7">
    <source>
        <dbReference type="ARBA" id="ARBA00022490"/>
    </source>
</evidence>
<reference evidence="15" key="1">
    <citation type="submission" date="2019-03" db="EMBL/GenBank/DDBJ databases">
        <title>Snf2 controls pulcherriminic acid biosynthesis and connects pigmentation and antifungal activity of the yeast Metschnikowia pulcherrima.</title>
        <authorList>
            <person name="Gore-Lloyd D."/>
            <person name="Sumann I."/>
            <person name="Brachmann A.O."/>
            <person name="Schneeberger K."/>
            <person name="Ortiz-Merino R.A."/>
            <person name="Moreno-Beltran M."/>
            <person name="Schlaefli M."/>
            <person name="Kirner P."/>
            <person name="Santos Kron A."/>
            <person name="Wolfe K.H."/>
            <person name="Piel J."/>
            <person name="Ahrens C.H."/>
            <person name="Henk D."/>
            <person name="Freimoser F.M."/>
        </authorList>
    </citation>
    <scope>NUCLEOTIDE SEQUENCE [LARGE SCALE GENOMIC DNA]</scope>
    <source>
        <strain evidence="15">APC 1.2</strain>
    </source>
</reference>
<name>A0A4P6XIT1_9ASCO</name>
<feature type="region of interest" description="Disordered" evidence="12">
    <location>
        <begin position="1"/>
        <end position="36"/>
    </location>
</feature>
<dbReference type="GO" id="GO:0005634">
    <property type="term" value="C:nucleus"/>
    <property type="evidence" value="ECO:0007669"/>
    <property type="project" value="UniProtKB-SubCell"/>
</dbReference>
<dbReference type="GO" id="GO:0006511">
    <property type="term" value="P:ubiquitin-dependent protein catabolic process"/>
    <property type="evidence" value="ECO:0007669"/>
    <property type="project" value="InterPro"/>
</dbReference>
<proteinExistence type="inferred from homology"/>
<dbReference type="GO" id="GO:0000151">
    <property type="term" value="C:ubiquitin ligase complex"/>
    <property type="evidence" value="ECO:0007669"/>
    <property type="project" value="InterPro"/>
</dbReference>
<dbReference type="PANTHER" id="PTHR13931:SF2">
    <property type="entry name" value="UBIQUITIN CONJUGATION FACTOR E4 B"/>
    <property type="match status" value="1"/>
</dbReference>
<dbReference type="Pfam" id="PF10408">
    <property type="entry name" value="Ufd2P_core"/>
    <property type="match status" value="1"/>
</dbReference>
<dbReference type="SUPFAM" id="SSF57850">
    <property type="entry name" value="RING/U-box"/>
    <property type="match status" value="1"/>
</dbReference>
<feature type="domain" description="U-box" evidence="13">
    <location>
        <begin position="913"/>
        <end position="986"/>
    </location>
</feature>
<evidence type="ECO:0000313" key="15">
    <source>
        <dbReference type="Proteomes" id="UP000292447"/>
    </source>
</evidence>
<evidence type="ECO:0000256" key="10">
    <source>
        <dbReference type="ARBA" id="ARBA00023242"/>
    </source>
</evidence>
<evidence type="ECO:0000256" key="6">
    <source>
        <dbReference type="ARBA" id="ARBA00012483"/>
    </source>
</evidence>
<accession>A0A4P6XIT1</accession>
<protein>
    <recommendedName>
        <fullName evidence="6">RING-type E3 ubiquitin transferase</fullName>
        <ecNumber evidence="6">2.3.2.27</ecNumber>
    </recommendedName>
</protein>
<comment type="catalytic activity">
    <reaction evidence="1">
        <text>S-ubiquitinyl-[E2 ubiquitin-conjugating enzyme]-L-cysteine + [acceptor protein]-L-lysine = [E2 ubiquitin-conjugating enzyme]-L-cysteine + N(6)-ubiquitinyl-[acceptor protein]-L-lysine.</text>
        <dbReference type="EC" id="2.3.2.27"/>
    </reaction>
</comment>
<comment type="subcellular location">
    <subcellularLocation>
        <location evidence="3">Cytoplasm</location>
    </subcellularLocation>
    <subcellularLocation>
        <location evidence="2">Nucleus</location>
    </subcellularLocation>
</comment>
<dbReference type="EC" id="2.3.2.27" evidence="6"/>